<dbReference type="HOGENOM" id="CLU_145932_0_0_10"/>
<organism evidence="2 3">
    <name type="scientific">Parabacteroides goldsteinii DSM 19448 = WAL 12034</name>
    <dbReference type="NCBI Taxonomy" id="927665"/>
    <lineage>
        <taxon>Bacteria</taxon>
        <taxon>Pseudomonadati</taxon>
        <taxon>Bacteroidota</taxon>
        <taxon>Bacteroidia</taxon>
        <taxon>Bacteroidales</taxon>
        <taxon>Tannerellaceae</taxon>
        <taxon>Parabacteroides</taxon>
    </lineage>
</organism>
<accession>A0A0F5JQR4</accession>
<keyword evidence="1" id="KW-0812">Transmembrane</keyword>
<keyword evidence="1" id="KW-1133">Transmembrane helix</keyword>
<feature type="transmembrane region" description="Helical" evidence="1">
    <location>
        <begin position="65"/>
        <end position="83"/>
    </location>
</feature>
<keyword evidence="1" id="KW-0472">Membrane</keyword>
<comment type="caution">
    <text evidence="2">The sequence shown here is derived from an EMBL/GenBank/DDBJ whole genome shotgun (WGS) entry which is preliminary data.</text>
</comment>
<evidence type="ECO:0000313" key="3">
    <source>
        <dbReference type="Proteomes" id="UP000033047"/>
    </source>
</evidence>
<dbReference type="EMBL" id="AQHV01000001">
    <property type="protein sequence ID" value="KKB59955.1"/>
    <property type="molecule type" value="Genomic_DNA"/>
</dbReference>
<proteinExistence type="predicted"/>
<dbReference type="RefSeq" id="WP_046145055.1">
    <property type="nucleotide sequence ID" value="NZ_KQ033912.1"/>
</dbReference>
<dbReference type="STRING" id="927665.HMPREF1535_00228"/>
<evidence type="ECO:0000256" key="1">
    <source>
        <dbReference type="SAM" id="Phobius"/>
    </source>
</evidence>
<evidence type="ECO:0000313" key="2">
    <source>
        <dbReference type="EMBL" id="KKB59955.1"/>
    </source>
</evidence>
<dbReference type="Proteomes" id="UP000033047">
    <property type="component" value="Unassembled WGS sequence"/>
</dbReference>
<name>A0A0F5JQR4_9BACT</name>
<reference evidence="2 3" key="1">
    <citation type="submission" date="2013-04" db="EMBL/GenBank/DDBJ databases">
        <title>The Genome Sequence of Parabacteroides goldsteinii DSM 19448.</title>
        <authorList>
            <consortium name="The Broad Institute Genomics Platform"/>
            <person name="Earl A."/>
            <person name="Ward D."/>
            <person name="Feldgarden M."/>
            <person name="Gevers D."/>
            <person name="Martens E."/>
            <person name="Sakamoto M."/>
            <person name="Benno Y."/>
            <person name="Song Y."/>
            <person name="Liu C."/>
            <person name="Lee J."/>
            <person name="Bolanos M."/>
            <person name="Vaisanen M.L."/>
            <person name="Finegold S.M."/>
            <person name="Walker B."/>
            <person name="Young S."/>
            <person name="Zeng Q."/>
            <person name="Gargeya S."/>
            <person name="Fitzgerald M."/>
            <person name="Haas B."/>
            <person name="Abouelleil A."/>
            <person name="Allen A.W."/>
            <person name="Alvarado L."/>
            <person name="Arachchi H.M."/>
            <person name="Berlin A.M."/>
            <person name="Chapman S.B."/>
            <person name="Gainer-Dewar J."/>
            <person name="Goldberg J."/>
            <person name="Griggs A."/>
            <person name="Gujja S."/>
            <person name="Hansen M."/>
            <person name="Howarth C."/>
            <person name="Imamovic A."/>
            <person name="Ireland A."/>
            <person name="Larimer J."/>
            <person name="McCowan C."/>
            <person name="Murphy C."/>
            <person name="Pearson M."/>
            <person name="Poon T.W."/>
            <person name="Priest M."/>
            <person name="Roberts A."/>
            <person name="Saif S."/>
            <person name="Shea T."/>
            <person name="Sisk P."/>
            <person name="Sykes S."/>
            <person name="Wortman J."/>
            <person name="Nusbaum C."/>
            <person name="Birren B."/>
        </authorList>
    </citation>
    <scope>NUCLEOTIDE SEQUENCE [LARGE SCALE GENOMIC DNA]</scope>
    <source>
        <strain evidence="2 3">DSM 19448</strain>
    </source>
</reference>
<protein>
    <submittedName>
        <fullName evidence="2">Uncharacterized protein</fullName>
    </submittedName>
</protein>
<dbReference type="PATRIC" id="fig|927665.4.peg.229"/>
<dbReference type="AlphaFoldDB" id="A0A0F5JQR4"/>
<sequence length="139" mass="16161">MFSEIAEIKSIREQKSKLSEREAELTTPILTDLNQISVLYGWFRELLSDQACPGRVEGAHQRKKFIFIVLFLFAPSVLAGGRMPNGLRDKIAEAIDLKDITFISHNIETIVFLHQNDKYFRRDIEWMYGEIMKRIKLGD</sequence>
<gene>
    <name evidence="2" type="ORF">HMPREF1535_00228</name>
</gene>